<protein>
    <submittedName>
        <fullName evidence="2">Uncharacterized protein</fullName>
    </submittedName>
</protein>
<reference evidence="2 3" key="1">
    <citation type="submission" date="2019-07" db="EMBL/GenBank/DDBJ databases">
        <authorList>
            <person name="Jastrzebski P J."/>
            <person name="Paukszto L."/>
            <person name="Jastrzebski P J."/>
        </authorList>
    </citation>
    <scope>NUCLEOTIDE SEQUENCE [LARGE SCALE GENOMIC DNA]</scope>
    <source>
        <strain evidence="2 3">WMS-il1</strain>
    </source>
</reference>
<evidence type="ECO:0000256" key="1">
    <source>
        <dbReference type="SAM" id="MobiDB-lite"/>
    </source>
</evidence>
<organism evidence="2 3">
    <name type="scientific">Hymenolepis diminuta</name>
    <name type="common">Rat tapeworm</name>
    <dbReference type="NCBI Taxonomy" id="6216"/>
    <lineage>
        <taxon>Eukaryota</taxon>
        <taxon>Metazoa</taxon>
        <taxon>Spiralia</taxon>
        <taxon>Lophotrochozoa</taxon>
        <taxon>Platyhelminthes</taxon>
        <taxon>Cestoda</taxon>
        <taxon>Eucestoda</taxon>
        <taxon>Cyclophyllidea</taxon>
        <taxon>Hymenolepididae</taxon>
        <taxon>Hymenolepis</taxon>
    </lineage>
</organism>
<keyword evidence="3" id="KW-1185">Reference proteome</keyword>
<sequence length="90" mass="10305">MGRANLVDSSEKPCGQASTKKVPTLGCFEKPHKFSQPETSSEFSGTNRKQKESLHNVMFKENQSRRQVRLWFDRDGMTKTANRNNPSLEM</sequence>
<accession>A0A564YZ17</accession>
<dbReference type="AlphaFoldDB" id="A0A564YZ17"/>
<feature type="compositionally biased region" description="Polar residues" evidence="1">
    <location>
        <begin position="36"/>
        <end position="47"/>
    </location>
</feature>
<dbReference type="EMBL" id="CABIJS010000444">
    <property type="protein sequence ID" value="VUZ51864.1"/>
    <property type="molecule type" value="Genomic_DNA"/>
</dbReference>
<proteinExistence type="predicted"/>
<name>A0A564YZ17_HYMDI</name>
<evidence type="ECO:0000313" key="2">
    <source>
        <dbReference type="EMBL" id="VUZ51864.1"/>
    </source>
</evidence>
<gene>
    <name evidence="2" type="ORF">WMSIL1_LOCUS10356</name>
</gene>
<evidence type="ECO:0000313" key="3">
    <source>
        <dbReference type="Proteomes" id="UP000321570"/>
    </source>
</evidence>
<feature type="region of interest" description="Disordered" evidence="1">
    <location>
        <begin position="1"/>
        <end position="53"/>
    </location>
</feature>
<dbReference type="Proteomes" id="UP000321570">
    <property type="component" value="Unassembled WGS sequence"/>
</dbReference>